<dbReference type="KEGG" id="ccot:CCAX7_30220"/>
<evidence type="ECO:0000313" key="2">
    <source>
        <dbReference type="Proteomes" id="UP000287394"/>
    </source>
</evidence>
<name>A0A402CST0_9BACT</name>
<dbReference type="RefSeq" id="WP_119320452.1">
    <property type="nucleotide sequence ID" value="NZ_AP025739.1"/>
</dbReference>
<proteinExistence type="predicted"/>
<evidence type="ECO:0000313" key="1">
    <source>
        <dbReference type="EMBL" id="BDI30971.1"/>
    </source>
</evidence>
<dbReference type="EMBL" id="AP025739">
    <property type="protein sequence ID" value="BDI30971.1"/>
    <property type="molecule type" value="Genomic_DNA"/>
</dbReference>
<dbReference type="Proteomes" id="UP000287394">
    <property type="component" value="Chromosome"/>
</dbReference>
<gene>
    <name evidence="1" type="ORF">CCAX7_30220</name>
</gene>
<protein>
    <submittedName>
        <fullName evidence="1">Uncharacterized protein</fullName>
    </submittedName>
</protein>
<sequence>MTKFVIGLGLSVMALGAAGSRQTDAAPILASYSHDASASSSTFSGDYRRVRAGSPRTGYHWAYVERSDQATSASGVAPLNGSTGTQLSTGTFFAPVYSGSGISSNTFSDTDTLAVLHVQVNAATTLTTPPTGYQAVNVSARASDSFVFTLDTDTDVQLTVSGTPGQAVRLIDLASNESIFAGSTGGFHDTLSAGEYEVVGTVWINATQNTLFGTMVDLGQTSYSLDYTLKVSPPT</sequence>
<keyword evidence="2" id="KW-1185">Reference proteome</keyword>
<organism evidence="1 2">
    <name type="scientific">Capsulimonas corticalis</name>
    <dbReference type="NCBI Taxonomy" id="2219043"/>
    <lineage>
        <taxon>Bacteria</taxon>
        <taxon>Bacillati</taxon>
        <taxon>Armatimonadota</taxon>
        <taxon>Armatimonadia</taxon>
        <taxon>Capsulimonadales</taxon>
        <taxon>Capsulimonadaceae</taxon>
        <taxon>Capsulimonas</taxon>
    </lineage>
</organism>
<accession>A0A402CST0</accession>
<dbReference type="AlphaFoldDB" id="A0A402CST0"/>
<reference evidence="1 2" key="1">
    <citation type="journal article" date="2019" name="Int. J. Syst. Evol. Microbiol.">
        <title>Capsulimonas corticalis gen. nov., sp. nov., an aerobic capsulated bacterium, of a novel bacterial order, Capsulimonadales ord. nov., of the class Armatimonadia of the phylum Armatimonadetes.</title>
        <authorList>
            <person name="Li J."/>
            <person name="Kudo C."/>
            <person name="Tonouchi A."/>
        </authorList>
    </citation>
    <scope>NUCLEOTIDE SEQUENCE [LARGE SCALE GENOMIC DNA]</scope>
    <source>
        <strain evidence="1 2">AX-7</strain>
    </source>
</reference>